<keyword evidence="3" id="KW-1185">Reference proteome</keyword>
<dbReference type="Proteomes" id="UP001143330">
    <property type="component" value="Unassembled WGS sequence"/>
</dbReference>
<reference evidence="2" key="2">
    <citation type="submission" date="2023-01" db="EMBL/GenBank/DDBJ databases">
        <authorList>
            <person name="Sun Q."/>
            <person name="Evtushenko L."/>
        </authorList>
    </citation>
    <scope>NUCLEOTIDE SEQUENCE</scope>
    <source>
        <strain evidence="2">VKM B-2789</strain>
    </source>
</reference>
<proteinExistence type="predicted"/>
<dbReference type="EMBL" id="BSFM01000016">
    <property type="protein sequence ID" value="GLK85475.1"/>
    <property type="molecule type" value="Genomic_DNA"/>
</dbReference>
<dbReference type="AlphaFoldDB" id="A0A9W6K0H1"/>
<gene>
    <name evidence="2" type="ORF">GCM10017653_35450</name>
</gene>
<evidence type="ECO:0000313" key="3">
    <source>
        <dbReference type="Proteomes" id="UP001143330"/>
    </source>
</evidence>
<protein>
    <submittedName>
        <fullName evidence="2">Uncharacterized protein</fullName>
    </submittedName>
</protein>
<comment type="caution">
    <text evidence="2">The sequence shown here is derived from an EMBL/GenBank/DDBJ whole genome shotgun (WGS) entry which is preliminary data.</text>
</comment>
<name>A0A9W6K0H1_9HYPH</name>
<feature type="region of interest" description="Disordered" evidence="1">
    <location>
        <begin position="52"/>
        <end position="74"/>
    </location>
</feature>
<evidence type="ECO:0000256" key="1">
    <source>
        <dbReference type="SAM" id="MobiDB-lite"/>
    </source>
</evidence>
<accession>A0A9W6K0H1</accession>
<reference evidence="2" key="1">
    <citation type="journal article" date="2014" name="Int. J. Syst. Evol. Microbiol.">
        <title>Complete genome sequence of Corynebacterium casei LMG S-19264T (=DSM 44701T), isolated from a smear-ripened cheese.</title>
        <authorList>
            <consortium name="US DOE Joint Genome Institute (JGI-PGF)"/>
            <person name="Walter F."/>
            <person name="Albersmeier A."/>
            <person name="Kalinowski J."/>
            <person name="Ruckert C."/>
        </authorList>
    </citation>
    <scope>NUCLEOTIDE SEQUENCE</scope>
    <source>
        <strain evidence="2">VKM B-2789</strain>
    </source>
</reference>
<sequence length="74" mass="8288">MGTAGRFDSFPPRHLVFQGILNWAVRDGLFNLVTVDDFRALNHAYWPHPAKSWQGSMRPASPAPGRRGLVFPVV</sequence>
<evidence type="ECO:0000313" key="2">
    <source>
        <dbReference type="EMBL" id="GLK85475.1"/>
    </source>
</evidence>
<organism evidence="2 3">
    <name type="scientific">Ancylobacter defluvii</name>
    <dbReference type="NCBI Taxonomy" id="1282440"/>
    <lineage>
        <taxon>Bacteria</taxon>
        <taxon>Pseudomonadati</taxon>
        <taxon>Pseudomonadota</taxon>
        <taxon>Alphaproteobacteria</taxon>
        <taxon>Hyphomicrobiales</taxon>
        <taxon>Xanthobacteraceae</taxon>
        <taxon>Ancylobacter</taxon>
    </lineage>
</organism>